<dbReference type="InterPro" id="IPR012910">
    <property type="entry name" value="Plug_dom"/>
</dbReference>
<evidence type="ECO:0000256" key="8">
    <source>
        <dbReference type="PROSITE-ProRule" id="PRU01360"/>
    </source>
</evidence>
<evidence type="ECO:0000313" key="12">
    <source>
        <dbReference type="EMBL" id="MCJ2381206.1"/>
    </source>
</evidence>
<dbReference type="RefSeq" id="WP_243325526.1">
    <property type="nucleotide sequence ID" value="NZ_JAKZMM010000028.1"/>
</dbReference>
<organism evidence="12 13">
    <name type="scientific">Parabacteroides faecalis</name>
    <dbReference type="NCBI Taxonomy" id="2924040"/>
    <lineage>
        <taxon>Bacteria</taxon>
        <taxon>Pseudomonadati</taxon>
        <taxon>Bacteroidota</taxon>
        <taxon>Bacteroidia</taxon>
        <taxon>Bacteroidales</taxon>
        <taxon>Tannerellaceae</taxon>
        <taxon>Parabacteroides</taxon>
    </lineage>
</organism>
<protein>
    <submittedName>
        <fullName evidence="12">TonB-dependent receptor family protein</fullName>
    </submittedName>
</protein>
<dbReference type="Gene3D" id="2.170.130.10">
    <property type="entry name" value="TonB-dependent receptor, plug domain"/>
    <property type="match status" value="1"/>
</dbReference>
<feature type="domain" description="Outer membrane protein beta-barrel" evidence="11">
    <location>
        <begin position="388"/>
        <end position="793"/>
    </location>
</feature>
<dbReference type="PANTHER" id="PTHR30069">
    <property type="entry name" value="TONB-DEPENDENT OUTER MEMBRANE RECEPTOR"/>
    <property type="match status" value="1"/>
</dbReference>
<comment type="caution">
    <text evidence="12">The sequence shown here is derived from an EMBL/GenBank/DDBJ whole genome shotgun (WGS) entry which is preliminary data.</text>
</comment>
<sequence length="826" mass="92588">MKCSFFALLCLLLISLPLKVQAQTSGEFVIKGQVIDSLSNETVPYATISIASSAAPQKSLKLLACDIDGKFETDLKSAGKYILSLQSIGKVPAQKNFTLSAKKKVLDLGILYMHDDSKQLGEVTVTAQKKLVKVELDKLTYSLDEDPEAQTSNTLDMLRKVPMITVDGNDEIQLQGSTNFKIYVNGKPSNMMNNNPADVLKSMPANSVKDIEVITDPGAKYDAEGVGGIINIITTRNVLEGYTASINADASVLGRMGAGAYVSAKFGKFGLTGNYKYNHENSPWSESYSIRETYASGTNPATLLNQYGRSKRQGPFQFGYLEGSYEIDSLNLLSVGVNLFRGDATNKTEYDVTMMDGSDLSNFVYGFDRNSSSTSVFGSTDVNVDYQHSTHKKDELLTFSYRFSHTPNNNESYTDLENIEGNYPQDDLYPRWDINDAASAEHTAQIDYTTPLWKDHTLEVGAKYIFRQSDSETLRQYYNDSTNVWDPEYDANSDFRHNQHIYSAYLGYTLKVDKLGIKAGARAEGTSLNAHFAYEPDMDFSTSYFNVVPNLTLSYQIDMAQQIRVGYNMRIRRPSIWNLNPYVNTTDPENISYGNPNLDPEKSNRLHMNYSFFNSKFNFNANLSYRFENNAIEQIVKMNNGVSETTYDNIGKSKRVGLSLYASYTPIPLLRIMFNGGADYSDLSSSEMALGNTGFSGRMFTGVQFNLPKDFRVDLRGGYFSPRISLQGKRSPMYFTDFAINKSFLKKKLTVSLTCRNPFWKTIKMESTTEDPAFDMTTVNYMRARDFRISLTYRFGTLKDAIKKVKRGISNDDVDSNNGGGNEGMM</sequence>
<evidence type="ECO:0000256" key="2">
    <source>
        <dbReference type="ARBA" id="ARBA00022448"/>
    </source>
</evidence>
<dbReference type="Proteomes" id="UP001165444">
    <property type="component" value="Unassembled WGS sequence"/>
</dbReference>
<keyword evidence="3 8" id="KW-1134">Transmembrane beta strand</keyword>
<gene>
    <name evidence="12" type="ORF">MUN53_11375</name>
</gene>
<dbReference type="SUPFAM" id="SSF56935">
    <property type="entry name" value="Porins"/>
    <property type="match status" value="1"/>
</dbReference>
<feature type="signal peptide" evidence="9">
    <location>
        <begin position="1"/>
        <end position="22"/>
    </location>
</feature>
<keyword evidence="2 8" id="KW-0813">Transport</keyword>
<reference evidence="12 13" key="1">
    <citation type="submission" date="2022-03" db="EMBL/GenBank/DDBJ databases">
        <title>Parabacteroides sp. nov. isolated from swine feces.</title>
        <authorList>
            <person name="Bak J.E."/>
        </authorList>
    </citation>
    <scope>NUCLEOTIDE SEQUENCE [LARGE SCALE GENOMIC DNA]</scope>
    <source>
        <strain evidence="12 13">AGMB00274</strain>
    </source>
</reference>
<accession>A0ABT0C2J0</accession>
<evidence type="ECO:0000256" key="7">
    <source>
        <dbReference type="ARBA" id="ARBA00023237"/>
    </source>
</evidence>
<dbReference type="PANTHER" id="PTHR30069:SF29">
    <property type="entry name" value="HEMOGLOBIN AND HEMOGLOBIN-HAPTOGLOBIN-BINDING PROTEIN 1-RELATED"/>
    <property type="match status" value="1"/>
</dbReference>
<dbReference type="InterPro" id="IPR039426">
    <property type="entry name" value="TonB-dep_rcpt-like"/>
</dbReference>
<comment type="similarity">
    <text evidence="8">Belongs to the TonB-dependent receptor family.</text>
</comment>
<evidence type="ECO:0000256" key="1">
    <source>
        <dbReference type="ARBA" id="ARBA00004571"/>
    </source>
</evidence>
<evidence type="ECO:0000259" key="11">
    <source>
        <dbReference type="Pfam" id="PF14905"/>
    </source>
</evidence>
<dbReference type="Pfam" id="PF14905">
    <property type="entry name" value="OMP_b-brl_3"/>
    <property type="match status" value="1"/>
</dbReference>
<dbReference type="InterPro" id="IPR041700">
    <property type="entry name" value="OMP_b-brl_3"/>
</dbReference>
<evidence type="ECO:0000313" key="13">
    <source>
        <dbReference type="Proteomes" id="UP001165444"/>
    </source>
</evidence>
<evidence type="ECO:0000256" key="3">
    <source>
        <dbReference type="ARBA" id="ARBA00022452"/>
    </source>
</evidence>
<feature type="chain" id="PRO_5045995105" evidence="9">
    <location>
        <begin position="23"/>
        <end position="826"/>
    </location>
</feature>
<keyword evidence="7 8" id="KW-0998">Cell outer membrane</keyword>
<evidence type="ECO:0000256" key="5">
    <source>
        <dbReference type="ARBA" id="ARBA00022729"/>
    </source>
</evidence>
<keyword evidence="13" id="KW-1185">Reference proteome</keyword>
<dbReference type="PROSITE" id="PS52016">
    <property type="entry name" value="TONB_DEPENDENT_REC_3"/>
    <property type="match status" value="1"/>
</dbReference>
<evidence type="ECO:0000256" key="4">
    <source>
        <dbReference type="ARBA" id="ARBA00022692"/>
    </source>
</evidence>
<comment type="subcellular location">
    <subcellularLocation>
        <location evidence="1 8">Cell outer membrane</location>
        <topology evidence="1 8">Multi-pass membrane protein</topology>
    </subcellularLocation>
</comment>
<feature type="domain" description="TonB-dependent receptor plug" evidence="10">
    <location>
        <begin position="147"/>
        <end position="229"/>
    </location>
</feature>
<evidence type="ECO:0000256" key="6">
    <source>
        <dbReference type="ARBA" id="ARBA00023136"/>
    </source>
</evidence>
<dbReference type="EMBL" id="JAKZMM010000028">
    <property type="protein sequence ID" value="MCJ2381206.1"/>
    <property type="molecule type" value="Genomic_DNA"/>
</dbReference>
<keyword evidence="5 9" id="KW-0732">Signal</keyword>
<dbReference type="InterPro" id="IPR037066">
    <property type="entry name" value="Plug_dom_sf"/>
</dbReference>
<dbReference type="Gene3D" id="2.40.170.20">
    <property type="entry name" value="TonB-dependent receptor, beta-barrel domain"/>
    <property type="match status" value="1"/>
</dbReference>
<keyword evidence="4 8" id="KW-0812">Transmembrane</keyword>
<name>A0ABT0C2J0_9BACT</name>
<keyword evidence="12" id="KW-0675">Receptor</keyword>
<keyword evidence="6 8" id="KW-0472">Membrane</keyword>
<dbReference type="Pfam" id="PF07715">
    <property type="entry name" value="Plug"/>
    <property type="match status" value="1"/>
</dbReference>
<dbReference type="InterPro" id="IPR036942">
    <property type="entry name" value="Beta-barrel_TonB_sf"/>
</dbReference>
<proteinExistence type="inferred from homology"/>
<evidence type="ECO:0000256" key="9">
    <source>
        <dbReference type="SAM" id="SignalP"/>
    </source>
</evidence>
<evidence type="ECO:0000259" key="10">
    <source>
        <dbReference type="Pfam" id="PF07715"/>
    </source>
</evidence>